<dbReference type="Proteomes" id="UP001237592">
    <property type="component" value="Unassembled WGS sequence"/>
</dbReference>
<reference evidence="1 2" key="1">
    <citation type="submission" date="2023-08" db="EMBL/GenBank/DDBJ databases">
        <title>Draft genome sequence of Janthinobacterium lividum.</title>
        <authorList>
            <person name="Chun B.H."/>
            <person name="Lee Y."/>
        </authorList>
    </citation>
    <scope>NUCLEOTIDE SEQUENCE [LARGE SCALE GENOMIC DNA]</scope>
    <source>
        <strain evidence="1 2">AMJK</strain>
    </source>
</reference>
<evidence type="ECO:0000313" key="1">
    <source>
        <dbReference type="EMBL" id="MDQ4627797.1"/>
    </source>
</evidence>
<dbReference type="EMBL" id="JAVFKP010000004">
    <property type="protein sequence ID" value="MDQ4627797.1"/>
    <property type="molecule type" value="Genomic_DNA"/>
</dbReference>
<accession>A0ABU0XW69</accession>
<name>A0ABU0XW69_9BURK</name>
<organism evidence="1 2">
    <name type="scientific">Janthinobacterium lividum</name>
    <dbReference type="NCBI Taxonomy" id="29581"/>
    <lineage>
        <taxon>Bacteria</taxon>
        <taxon>Pseudomonadati</taxon>
        <taxon>Pseudomonadota</taxon>
        <taxon>Betaproteobacteria</taxon>
        <taxon>Burkholderiales</taxon>
        <taxon>Oxalobacteraceae</taxon>
        <taxon>Janthinobacterium</taxon>
    </lineage>
</organism>
<dbReference type="RefSeq" id="WP_307779763.1">
    <property type="nucleotide sequence ID" value="NZ_JAVFKP010000004.1"/>
</dbReference>
<comment type="caution">
    <text evidence="1">The sequence shown here is derived from an EMBL/GenBank/DDBJ whole genome shotgun (WGS) entry which is preliminary data.</text>
</comment>
<proteinExistence type="predicted"/>
<protein>
    <submittedName>
        <fullName evidence="1">Uncharacterized protein</fullName>
    </submittedName>
</protein>
<sequence length="250" mass="27571">MMVDKVKTNYEKESVVPVPYKRKVRLLLWGGAATPGDNSAFEWATRNVIKDYKATDKSSTIEQHQIRVAQDIIKHINGQEDGSLRSLDLFTHGGMQALYLTTASPSTNKALRYVLHNSSLYRSRTRMILNAAGWTKGSALIGEITFAKFTTNAKIELHGCKTAGTESDDDNITADFSTQLAKAGKSASVVIGHADQANPNINGGGEKNSEQDYRHGQRVIFSKGKIIQVTKQKRHLAERDLEALAKKSQP</sequence>
<keyword evidence="2" id="KW-1185">Reference proteome</keyword>
<evidence type="ECO:0000313" key="2">
    <source>
        <dbReference type="Proteomes" id="UP001237592"/>
    </source>
</evidence>
<gene>
    <name evidence="1" type="ORF">RB624_18055</name>
</gene>